<evidence type="ECO:0000313" key="2">
    <source>
        <dbReference type="Proteomes" id="UP001163321"/>
    </source>
</evidence>
<gene>
    <name evidence="1" type="ORF">PsorP6_016962</name>
</gene>
<organism evidence="1 2">
    <name type="scientific">Peronosclerospora sorghi</name>
    <dbReference type="NCBI Taxonomy" id="230839"/>
    <lineage>
        <taxon>Eukaryota</taxon>
        <taxon>Sar</taxon>
        <taxon>Stramenopiles</taxon>
        <taxon>Oomycota</taxon>
        <taxon>Peronosporomycetes</taxon>
        <taxon>Peronosporales</taxon>
        <taxon>Peronosporaceae</taxon>
        <taxon>Peronosclerospora</taxon>
    </lineage>
</organism>
<keyword evidence="2" id="KW-1185">Reference proteome</keyword>
<comment type="caution">
    <text evidence="1">The sequence shown here is derived from an EMBL/GenBank/DDBJ whole genome shotgun (WGS) entry which is preliminary data.</text>
</comment>
<protein>
    <submittedName>
        <fullName evidence="1">Uncharacterized protein</fullName>
    </submittedName>
</protein>
<evidence type="ECO:0000313" key="1">
    <source>
        <dbReference type="EMBL" id="KAI9916737.1"/>
    </source>
</evidence>
<name>A0ACC0WE96_9STRA</name>
<proteinExistence type="predicted"/>
<dbReference type="Proteomes" id="UP001163321">
    <property type="component" value="Chromosome 2"/>
</dbReference>
<reference evidence="1 2" key="1">
    <citation type="journal article" date="2022" name="bioRxiv">
        <title>The genome of the oomycete Peronosclerospora sorghi, a cosmopolitan pathogen of maize and sorghum, is inflated with dispersed pseudogenes.</title>
        <authorList>
            <person name="Fletcher K."/>
            <person name="Martin F."/>
            <person name="Isakeit T."/>
            <person name="Cavanaugh K."/>
            <person name="Magill C."/>
            <person name="Michelmore R."/>
        </authorList>
    </citation>
    <scope>NUCLEOTIDE SEQUENCE [LARGE SCALE GENOMIC DNA]</scope>
    <source>
        <strain evidence="1">P6</strain>
    </source>
</reference>
<sequence length="270" mass="30804">MCSGPSGGYSINANGFNNVTQRTLNYFSNNFHIVRLKETRFTGLKSFKRSKFLWKKTSQLNSSFWSQDNMRTSYTGHSGVGLLLTPSVPLHNPRDVTKEYFSTSDILERYLIVHGKIDSVDTYIHVVYAPAQPSQRKHFFSSLPRYFDDDSLHIVVIDFNTVLSRYLDLHGYLPRLSKIFLVTIANGPCGGDNIGLSFRLGSTTFRPTQTRADLKTKFDKQAQYSSKQQFVSDLEASERCSKFFFRPPQVLHKTPILVDSSEELELLCSQ</sequence>
<accession>A0ACC0WE96</accession>
<dbReference type="EMBL" id="CM047581">
    <property type="protein sequence ID" value="KAI9916737.1"/>
    <property type="molecule type" value="Genomic_DNA"/>
</dbReference>